<dbReference type="STRING" id="1572751.PK98_02080"/>
<evidence type="ECO:0000313" key="2">
    <source>
        <dbReference type="Proteomes" id="UP000030988"/>
    </source>
</evidence>
<evidence type="ECO:0000313" key="1">
    <source>
        <dbReference type="EMBL" id="KHL25500.1"/>
    </source>
</evidence>
<keyword evidence="2" id="KW-1185">Reference proteome</keyword>
<comment type="caution">
    <text evidence="1">The sequence shown here is derived from an EMBL/GenBank/DDBJ whole genome shotgun (WGS) entry which is preliminary data.</text>
</comment>
<accession>A0A0B2C021</accession>
<dbReference type="AlphaFoldDB" id="A0A0B2C021"/>
<dbReference type="EMBL" id="JTDN01000001">
    <property type="protein sequence ID" value="KHL25500.1"/>
    <property type="molecule type" value="Genomic_DNA"/>
</dbReference>
<proteinExistence type="predicted"/>
<organism evidence="1 2">
    <name type="scientific">Croceibacterium mercuriale</name>
    <dbReference type="NCBI Taxonomy" id="1572751"/>
    <lineage>
        <taxon>Bacteria</taxon>
        <taxon>Pseudomonadati</taxon>
        <taxon>Pseudomonadota</taxon>
        <taxon>Alphaproteobacteria</taxon>
        <taxon>Sphingomonadales</taxon>
        <taxon>Erythrobacteraceae</taxon>
        <taxon>Croceibacterium</taxon>
    </lineage>
</organism>
<gene>
    <name evidence="1" type="ORF">PK98_02080</name>
</gene>
<protein>
    <submittedName>
        <fullName evidence="1">Uncharacterized protein</fullName>
    </submittedName>
</protein>
<reference evidence="1 2" key="1">
    <citation type="submission" date="2014-11" db="EMBL/GenBank/DDBJ databases">
        <title>Draft genome sequence of Kirrobacter mercurialis.</title>
        <authorList>
            <person name="Coil D.A."/>
            <person name="Eisen J.A."/>
        </authorList>
    </citation>
    <scope>NUCLEOTIDE SEQUENCE [LARGE SCALE GENOMIC DNA]</scope>
    <source>
        <strain evidence="1 2">Coronado</strain>
    </source>
</reference>
<name>A0A0B2C021_9SPHN</name>
<dbReference type="Proteomes" id="UP000030988">
    <property type="component" value="Unassembled WGS sequence"/>
</dbReference>
<sequence length="63" mass="6646">MGGRTIMPRFGAAAVVALPACGPGSTNGPEWEAAPHRMEPHVRCNKTLTALKMIPRGKSPASY</sequence>